<protein>
    <submittedName>
        <fullName evidence="1">Uncharacterized protein</fullName>
    </submittedName>
</protein>
<proteinExistence type="predicted"/>
<evidence type="ECO:0000313" key="1">
    <source>
        <dbReference type="EMBL" id="GBP52049.1"/>
    </source>
</evidence>
<dbReference type="EMBL" id="BGZK01000594">
    <property type="protein sequence ID" value="GBP52049.1"/>
    <property type="molecule type" value="Genomic_DNA"/>
</dbReference>
<gene>
    <name evidence="1" type="ORF">EVAR_97519_1</name>
</gene>
<dbReference type="AlphaFoldDB" id="A0A4C1WP01"/>
<name>A0A4C1WP01_EUMVA</name>
<reference evidence="1 2" key="1">
    <citation type="journal article" date="2019" name="Commun. Biol.">
        <title>The bagworm genome reveals a unique fibroin gene that provides high tensile strength.</title>
        <authorList>
            <person name="Kono N."/>
            <person name="Nakamura H."/>
            <person name="Ohtoshi R."/>
            <person name="Tomita M."/>
            <person name="Numata K."/>
            <person name="Arakawa K."/>
        </authorList>
    </citation>
    <scope>NUCLEOTIDE SEQUENCE [LARGE SCALE GENOMIC DNA]</scope>
</reference>
<comment type="caution">
    <text evidence="1">The sequence shown here is derived from an EMBL/GenBank/DDBJ whole genome shotgun (WGS) entry which is preliminary data.</text>
</comment>
<organism evidence="1 2">
    <name type="scientific">Eumeta variegata</name>
    <name type="common">Bagworm moth</name>
    <name type="synonym">Eumeta japonica</name>
    <dbReference type="NCBI Taxonomy" id="151549"/>
    <lineage>
        <taxon>Eukaryota</taxon>
        <taxon>Metazoa</taxon>
        <taxon>Ecdysozoa</taxon>
        <taxon>Arthropoda</taxon>
        <taxon>Hexapoda</taxon>
        <taxon>Insecta</taxon>
        <taxon>Pterygota</taxon>
        <taxon>Neoptera</taxon>
        <taxon>Endopterygota</taxon>
        <taxon>Lepidoptera</taxon>
        <taxon>Glossata</taxon>
        <taxon>Ditrysia</taxon>
        <taxon>Tineoidea</taxon>
        <taxon>Psychidae</taxon>
        <taxon>Oiketicinae</taxon>
        <taxon>Eumeta</taxon>
    </lineage>
</organism>
<dbReference type="Proteomes" id="UP000299102">
    <property type="component" value="Unassembled WGS sequence"/>
</dbReference>
<sequence length="83" mass="9216">MNSIIASTALQFSVDVTALCVSKESNSIVPKEGIPRDAVRLDATSQRMHKGRTGAYALAQTGRRRVSFRKHFCSLGHIFKTMY</sequence>
<accession>A0A4C1WP01</accession>
<keyword evidence="2" id="KW-1185">Reference proteome</keyword>
<evidence type="ECO:0000313" key="2">
    <source>
        <dbReference type="Proteomes" id="UP000299102"/>
    </source>
</evidence>